<dbReference type="InterPro" id="IPR021707">
    <property type="entry name" value="DUF3290"/>
</dbReference>
<feature type="domain" description="YetF C-terminal" evidence="9">
    <location>
        <begin position="238"/>
        <end position="354"/>
    </location>
</feature>
<comment type="similarity">
    <text evidence="2">Belongs to the UPF0702 family.</text>
</comment>
<dbReference type="Gene3D" id="3.30.240.20">
    <property type="entry name" value="bsu07140 like domains"/>
    <property type="match status" value="2"/>
</dbReference>
<protein>
    <submittedName>
        <fullName evidence="11">DUF3290 family protein</fullName>
    </submittedName>
</protein>
<name>A0ABY2YWT9_9LACO</name>
<feature type="compositionally biased region" description="Basic and acidic residues" evidence="7">
    <location>
        <begin position="402"/>
        <end position="430"/>
    </location>
</feature>
<feature type="region of interest" description="Disordered" evidence="7">
    <location>
        <begin position="393"/>
        <end position="430"/>
    </location>
</feature>
<feature type="transmembrane region" description="Helical" evidence="8">
    <location>
        <begin position="160"/>
        <end position="180"/>
    </location>
</feature>
<reference evidence="11 12" key="1">
    <citation type="submission" date="2018-08" db="EMBL/GenBank/DDBJ databases">
        <title>Comparative genomics of wild bee and flower associated Lactobacillus reveals potential adaptation to the bee host.</title>
        <authorList>
            <person name="Vuong H.Q."/>
            <person name="Mcfrederick Q.S."/>
        </authorList>
    </citation>
    <scope>NUCLEOTIDE SEQUENCE [LARGE SCALE GENOMIC DNA]</scope>
    <source>
        <strain evidence="11 12">HV_13</strain>
    </source>
</reference>
<keyword evidence="5 8" id="KW-1133">Transmembrane helix</keyword>
<dbReference type="InterPro" id="IPR007353">
    <property type="entry name" value="DUF421"/>
</dbReference>
<proteinExistence type="inferred from homology"/>
<evidence type="ECO:0000259" key="9">
    <source>
        <dbReference type="Pfam" id="PF04239"/>
    </source>
</evidence>
<gene>
    <name evidence="11" type="ORF">DY114_04570</name>
</gene>
<evidence type="ECO:0000256" key="1">
    <source>
        <dbReference type="ARBA" id="ARBA00004651"/>
    </source>
</evidence>
<dbReference type="Pfam" id="PF20730">
    <property type="entry name" value="YetF_N"/>
    <property type="match status" value="1"/>
</dbReference>
<evidence type="ECO:0000256" key="4">
    <source>
        <dbReference type="ARBA" id="ARBA00022692"/>
    </source>
</evidence>
<dbReference type="InterPro" id="IPR023090">
    <property type="entry name" value="UPF0702_alpha/beta_dom_sf"/>
</dbReference>
<evidence type="ECO:0000259" key="10">
    <source>
        <dbReference type="Pfam" id="PF20730"/>
    </source>
</evidence>
<dbReference type="RefSeq" id="WP_140923755.1">
    <property type="nucleotide sequence ID" value="NZ_QUAU01000003.1"/>
</dbReference>
<dbReference type="EMBL" id="QUAV01000003">
    <property type="protein sequence ID" value="TPR24556.1"/>
    <property type="molecule type" value="Genomic_DNA"/>
</dbReference>
<evidence type="ECO:0000256" key="3">
    <source>
        <dbReference type="ARBA" id="ARBA00022475"/>
    </source>
</evidence>
<evidence type="ECO:0000256" key="8">
    <source>
        <dbReference type="SAM" id="Phobius"/>
    </source>
</evidence>
<dbReference type="Proteomes" id="UP000777560">
    <property type="component" value="Unassembled WGS sequence"/>
</dbReference>
<accession>A0ABY2YWT9</accession>
<keyword evidence="3" id="KW-1003">Cell membrane</keyword>
<evidence type="ECO:0000256" key="5">
    <source>
        <dbReference type="ARBA" id="ARBA00022989"/>
    </source>
</evidence>
<feature type="transmembrane region" description="Helical" evidence="8">
    <location>
        <begin position="15"/>
        <end position="38"/>
    </location>
</feature>
<keyword evidence="12" id="KW-1185">Reference proteome</keyword>
<comment type="subcellular location">
    <subcellularLocation>
        <location evidence="1">Cell membrane</location>
        <topology evidence="1">Multi-pass membrane protein</topology>
    </subcellularLocation>
</comment>
<evidence type="ECO:0000313" key="11">
    <source>
        <dbReference type="EMBL" id="TPR24556.1"/>
    </source>
</evidence>
<evidence type="ECO:0000256" key="6">
    <source>
        <dbReference type="ARBA" id="ARBA00023136"/>
    </source>
</evidence>
<evidence type="ECO:0000256" key="2">
    <source>
        <dbReference type="ARBA" id="ARBA00006448"/>
    </source>
</evidence>
<feature type="domain" description="YetF-like N-terminal transmembrane" evidence="10">
    <location>
        <begin position="160"/>
        <end position="234"/>
    </location>
</feature>
<evidence type="ECO:0000313" key="12">
    <source>
        <dbReference type="Proteomes" id="UP000777560"/>
    </source>
</evidence>
<dbReference type="Pfam" id="PF11694">
    <property type="entry name" value="DUF3290"/>
    <property type="match status" value="1"/>
</dbReference>
<dbReference type="InterPro" id="IPR048454">
    <property type="entry name" value="YetF_N"/>
</dbReference>
<keyword evidence="6 8" id="KW-0472">Membrane</keyword>
<dbReference type="PANTHER" id="PTHR34582">
    <property type="entry name" value="UPF0702 TRANSMEMBRANE PROTEIN YCAP"/>
    <property type="match status" value="1"/>
</dbReference>
<dbReference type="PANTHER" id="PTHR34582:SF6">
    <property type="entry name" value="UPF0702 TRANSMEMBRANE PROTEIN YCAP"/>
    <property type="match status" value="1"/>
</dbReference>
<feature type="transmembrane region" description="Helical" evidence="8">
    <location>
        <begin position="50"/>
        <end position="70"/>
    </location>
</feature>
<dbReference type="Pfam" id="PF04239">
    <property type="entry name" value="DUF421"/>
    <property type="match status" value="1"/>
</dbReference>
<organism evidence="11 12">
    <name type="scientific">Apilactobacillus micheneri</name>
    <dbReference type="NCBI Taxonomy" id="1899430"/>
    <lineage>
        <taxon>Bacteria</taxon>
        <taxon>Bacillati</taxon>
        <taxon>Bacillota</taxon>
        <taxon>Bacilli</taxon>
        <taxon>Lactobacillales</taxon>
        <taxon>Lactobacillaceae</taxon>
        <taxon>Apilactobacillus</taxon>
    </lineage>
</organism>
<keyword evidence="4 8" id="KW-0812">Transmembrane</keyword>
<sequence length="430" mass="49626">MDLYSYHYLTHPNTFIYYILLVVAILFGGFIIFNGFKYMRDRTNLKYRDMFIMLILSAILIISLVFANILQQNSSNIQNSQTVKMVQTISKNMHIKKSHIYTSSTQLTNGMTVLIGKQYYDASFNSTFNSYSLNKSGLIDTNVRIHNESQFNLGPINQQYLNIFFKLLIGFLMLVIQINLSGKGNLAPSNAIDQLQNYVLGGIIGGMIYSEQITKLQFFIVLLIWSLIIFISRILIRKFQIFKKLLAGEPQNIITNGIINVDTTLRNGMSASDLTFKLRTQGVSNFRDVQSAVLEQNGQLTINTFGSEDMSYPIITDGTINEDVLKRMRRSEDWAKQLVRDSNKEVSQIFLGQYVEDHLIIISYPTKPKRPWYYELGEQVAVFSSNHSINPEKIKKSKSLRRLKELSQRRHHNNSENKERKETPNHRNKK</sequence>
<comment type="caution">
    <text evidence="11">The sequence shown here is derived from an EMBL/GenBank/DDBJ whole genome shotgun (WGS) entry which is preliminary data.</text>
</comment>
<feature type="transmembrane region" description="Helical" evidence="8">
    <location>
        <begin position="216"/>
        <end position="236"/>
    </location>
</feature>
<evidence type="ECO:0000256" key="7">
    <source>
        <dbReference type="SAM" id="MobiDB-lite"/>
    </source>
</evidence>